<keyword evidence="12" id="KW-0489">Methyltransferase</keyword>
<feature type="active site" description="Nucleophile" evidence="9">
    <location>
        <position position="97"/>
    </location>
</feature>
<dbReference type="NCBIfam" id="NF001138">
    <property type="entry name" value="PRK00143.1"/>
    <property type="match status" value="1"/>
</dbReference>
<feature type="region of interest" description="Interaction with tRNA" evidence="9">
    <location>
        <begin position="142"/>
        <end position="144"/>
    </location>
</feature>
<dbReference type="STRING" id="693979.Bache_3026"/>
<keyword evidence="2 9" id="KW-0808">Transferase</keyword>
<dbReference type="Pfam" id="PF20258">
    <property type="entry name" value="tRNA_Me_trans_C"/>
    <property type="match status" value="1"/>
</dbReference>
<evidence type="ECO:0000256" key="1">
    <source>
        <dbReference type="ARBA" id="ARBA00022555"/>
    </source>
</evidence>
<evidence type="ECO:0000256" key="3">
    <source>
        <dbReference type="ARBA" id="ARBA00022694"/>
    </source>
</evidence>
<feature type="site" description="Interaction with tRNA" evidence="9">
    <location>
        <position position="121"/>
    </location>
</feature>
<dbReference type="PATRIC" id="fig|693979.3.peg.3171"/>
<feature type="binding site" evidence="9">
    <location>
        <begin position="6"/>
        <end position="13"/>
    </location>
    <ligand>
        <name>ATP</name>
        <dbReference type="ChEBI" id="CHEBI:30616"/>
    </ligand>
</feature>
<dbReference type="GO" id="GO:0005737">
    <property type="term" value="C:cytoplasm"/>
    <property type="evidence" value="ECO:0007669"/>
    <property type="project" value="UniProtKB-SubCell"/>
</dbReference>
<evidence type="ECO:0000256" key="2">
    <source>
        <dbReference type="ARBA" id="ARBA00022679"/>
    </source>
</evidence>
<dbReference type="GO" id="GO:0000049">
    <property type="term" value="F:tRNA binding"/>
    <property type="evidence" value="ECO:0007669"/>
    <property type="project" value="UniProtKB-KW"/>
</dbReference>
<dbReference type="FunFam" id="2.30.30.280:FF:000001">
    <property type="entry name" value="tRNA-specific 2-thiouridylase MnmA"/>
    <property type="match status" value="1"/>
</dbReference>
<evidence type="ECO:0000313" key="13">
    <source>
        <dbReference type="Proteomes" id="UP000008630"/>
    </source>
</evidence>
<feature type="domain" description="tRNA-specific 2-thiouridylase MnmA-like central" evidence="11">
    <location>
        <begin position="200"/>
        <end position="263"/>
    </location>
</feature>
<proteinExistence type="inferred from homology"/>
<dbReference type="SUPFAM" id="SSF52402">
    <property type="entry name" value="Adenine nucleotide alpha hydrolases-like"/>
    <property type="match status" value="1"/>
</dbReference>
<evidence type="ECO:0000256" key="5">
    <source>
        <dbReference type="ARBA" id="ARBA00022840"/>
    </source>
</evidence>
<dbReference type="Pfam" id="PF20259">
    <property type="entry name" value="tRNA_Me_trans_M"/>
    <property type="match status" value="1"/>
</dbReference>
<dbReference type="HOGENOM" id="CLU_035188_1_0_10"/>
<dbReference type="Proteomes" id="UP000008630">
    <property type="component" value="Chromosome"/>
</dbReference>
<dbReference type="InterPro" id="IPR046885">
    <property type="entry name" value="MnmA-like_C"/>
</dbReference>
<feature type="active site" description="Cysteine persulfide intermediate" evidence="9">
    <location>
        <position position="192"/>
    </location>
</feature>
<protein>
    <recommendedName>
        <fullName evidence="9">tRNA-specific 2-thiouridylase MnmA</fullName>
        <ecNumber evidence="9">2.8.1.13</ecNumber>
    </recommendedName>
</protein>
<comment type="catalytic activity">
    <reaction evidence="8 9">
        <text>S-sulfanyl-L-cysteinyl-[protein] + uridine(34) in tRNA + AH2 + ATP = 2-thiouridine(34) in tRNA + L-cysteinyl-[protein] + A + AMP + diphosphate + H(+)</text>
        <dbReference type="Rhea" id="RHEA:47032"/>
        <dbReference type="Rhea" id="RHEA-COMP:10131"/>
        <dbReference type="Rhea" id="RHEA-COMP:11726"/>
        <dbReference type="Rhea" id="RHEA-COMP:11727"/>
        <dbReference type="Rhea" id="RHEA-COMP:11728"/>
        <dbReference type="ChEBI" id="CHEBI:13193"/>
        <dbReference type="ChEBI" id="CHEBI:15378"/>
        <dbReference type="ChEBI" id="CHEBI:17499"/>
        <dbReference type="ChEBI" id="CHEBI:29950"/>
        <dbReference type="ChEBI" id="CHEBI:30616"/>
        <dbReference type="ChEBI" id="CHEBI:33019"/>
        <dbReference type="ChEBI" id="CHEBI:61963"/>
        <dbReference type="ChEBI" id="CHEBI:65315"/>
        <dbReference type="ChEBI" id="CHEBI:87170"/>
        <dbReference type="ChEBI" id="CHEBI:456215"/>
        <dbReference type="EC" id="2.8.1.13"/>
    </reaction>
</comment>
<evidence type="ECO:0000313" key="12">
    <source>
        <dbReference type="EMBL" id="ADV44957.1"/>
    </source>
</evidence>
<name>E6SPX8_BACT6</name>
<accession>E6SPX8</accession>
<dbReference type="RefSeq" id="WP_013548544.1">
    <property type="nucleotide sequence ID" value="NC_014933.1"/>
</dbReference>
<keyword evidence="1 9" id="KW-0820">tRNA-binding</keyword>
<keyword evidence="13" id="KW-1185">Reference proteome</keyword>
<evidence type="ECO:0000256" key="4">
    <source>
        <dbReference type="ARBA" id="ARBA00022741"/>
    </source>
</evidence>
<comment type="function">
    <text evidence="9">Catalyzes the 2-thiolation of uridine at the wobble position (U34) of tRNA, leading to the formation of s(2)U34.</text>
</comment>
<reference evidence="12 13" key="2">
    <citation type="journal article" date="2011" name="Stand. Genomic Sci.">
        <title>Complete genome sequence of Bacteroides helcogenes type strain (P 36-108).</title>
        <authorList>
            <person name="Pati A."/>
            <person name="Gronow S."/>
            <person name="Zeytun A."/>
            <person name="Lapidus A."/>
            <person name="Nolan M."/>
            <person name="Hammon N."/>
            <person name="Deshpande S."/>
            <person name="Cheng J.F."/>
            <person name="Tapia R."/>
            <person name="Han C."/>
            <person name="Goodwin L."/>
            <person name="Pitluck S."/>
            <person name="Liolios K."/>
            <person name="Pagani I."/>
            <person name="Ivanova N."/>
            <person name="Mavromatis K."/>
            <person name="Chen A."/>
            <person name="Palaniappan K."/>
            <person name="Land M."/>
            <person name="Hauser L."/>
            <person name="Chang Y.J."/>
            <person name="Jeffries C.D."/>
            <person name="Detter J.C."/>
            <person name="Brambilla E."/>
            <person name="Rohde M."/>
            <person name="Goker M."/>
            <person name="Woyke T."/>
            <person name="Bristow J."/>
            <person name="Eisen J.A."/>
            <person name="Markowitz V."/>
            <person name="Hugenholtz P."/>
            <person name="Kyrpides N.C."/>
            <person name="Klenk H.P."/>
            <person name="Lucas S."/>
        </authorList>
    </citation>
    <scope>NUCLEOTIDE SEQUENCE [LARGE SCALE GENOMIC DNA]</scope>
    <source>
        <strain evidence="13">ATCC 35417 / DSM 20613 / JCM 6297 / CCUG 15421 / P 36-108</strain>
    </source>
</reference>
<evidence type="ECO:0000256" key="7">
    <source>
        <dbReference type="ARBA" id="ARBA00023157"/>
    </source>
</evidence>
<keyword evidence="6 9" id="KW-0694">RNA-binding</keyword>
<dbReference type="HAMAP" id="MF_00144">
    <property type="entry name" value="tRNA_thiouridyl_MnmA"/>
    <property type="match status" value="1"/>
</dbReference>
<dbReference type="GO" id="GO:0006400">
    <property type="term" value="P:tRNA modification"/>
    <property type="evidence" value="ECO:0007669"/>
    <property type="project" value="UniProtKB-UniRule"/>
</dbReference>
<dbReference type="Pfam" id="PF03054">
    <property type="entry name" value="tRNA_Me_trans"/>
    <property type="match status" value="1"/>
</dbReference>
<evidence type="ECO:0000259" key="10">
    <source>
        <dbReference type="Pfam" id="PF20258"/>
    </source>
</evidence>
<evidence type="ECO:0000259" key="11">
    <source>
        <dbReference type="Pfam" id="PF20259"/>
    </source>
</evidence>
<feature type="domain" description="tRNA-specific 2-thiouridylase MnmA-like C-terminal" evidence="10">
    <location>
        <begin position="274"/>
        <end position="352"/>
    </location>
</feature>
<dbReference type="Gene3D" id="2.30.30.280">
    <property type="entry name" value="Adenine nucleotide alpha hydrolases-like domains"/>
    <property type="match status" value="1"/>
</dbReference>
<dbReference type="Gene3D" id="2.40.30.10">
    <property type="entry name" value="Translation factors"/>
    <property type="match status" value="1"/>
</dbReference>
<organism evidence="12 13">
    <name type="scientific">Bacteroides helcogenes (strain ATCC 35417 / DSM 20613 / JCM 6297 / CCUG 15421 / P 36-108)</name>
    <dbReference type="NCBI Taxonomy" id="693979"/>
    <lineage>
        <taxon>Bacteria</taxon>
        <taxon>Pseudomonadati</taxon>
        <taxon>Bacteroidota</taxon>
        <taxon>Bacteroidia</taxon>
        <taxon>Bacteroidales</taxon>
        <taxon>Bacteroidaceae</taxon>
        <taxon>Bacteroides</taxon>
    </lineage>
</organism>
<evidence type="ECO:0000256" key="9">
    <source>
        <dbReference type="HAMAP-Rule" id="MF_00144"/>
    </source>
</evidence>
<keyword evidence="4 9" id="KW-0547">Nucleotide-binding</keyword>
<dbReference type="InterPro" id="IPR051305">
    <property type="entry name" value="tRNA_2-thiouridylase_MnmA"/>
</dbReference>
<feature type="site" description="Interaction with tRNA" evidence="9">
    <location>
        <position position="334"/>
    </location>
</feature>
<dbReference type="InterPro" id="IPR023382">
    <property type="entry name" value="MnmA-like_central_sf"/>
</dbReference>
<dbReference type="PANTHER" id="PTHR43052">
    <property type="match status" value="1"/>
</dbReference>
<dbReference type="PANTHER" id="PTHR43052:SF1">
    <property type="entry name" value="TRNA-5-TAURINOMETHYLURIDINE 2-SULFURTRANSFERASE"/>
    <property type="match status" value="1"/>
</dbReference>
<dbReference type="Gene3D" id="3.40.50.620">
    <property type="entry name" value="HUPs"/>
    <property type="match status" value="1"/>
</dbReference>
<comment type="caution">
    <text evidence="9">Lacks conserved residue(s) required for the propagation of feature annotation.</text>
</comment>
<feature type="binding site" evidence="9">
    <location>
        <position position="120"/>
    </location>
    <ligand>
        <name>ATP</name>
        <dbReference type="ChEBI" id="CHEBI:30616"/>
    </ligand>
</feature>
<dbReference type="eggNOG" id="COG0482">
    <property type="taxonomic scope" value="Bacteria"/>
</dbReference>
<feature type="region of interest" description="Interaction with target base in tRNA" evidence="9">
    <location>
        <begin position="92"/>
        <end position="94"/>
    </location>
</feature>
<keyword evidence="3 9" id="KW-0819">tRNA processing</keyword>
<dbReference type="GO" id="GO:0008168">
    <property type="term" value="F:methyltransferase activity"/>
    <property type="evidence" value="ECO:0007669"/>
    <property type="project" value="UniProtKB-KW"/>
</dbReference>
<keyword evidence="7" id="KW-1015">Disulfide bond</keyword>
<dbReference type="EMBL" id="CP002352">
    <property type="protein sequence ID" value="ADV44957.1"/>
    <property type="molecule type" value="Genomic_DNA"/>
</dbReference>
<dbReference type="GO" id="GO:0005524">
    <property type="term" value="F:ATP binding"/>
    <property type="evidence" value="ECO:0007669"/>
    <property type="project" value="UniProtKB-KW"/>
</dbReference>
<keyword evidence="5 9" id="KW-0067">ATP-binding</keyword>
<comment type="subcellular location">
    <subcellularLocation>
        <location evidence="9">Cytoplasm</location>
    </subcellularLocation>
</comment>
<dbReference type="EC" id="2.8.1.13" evidence="9"/>
<keyword evidence="9" id="KW-0963">Cytoplasm</keyword>
<sequence length="354" mass="39890">MNIAVLLSGGVDSSVVVHLLCEQGYRPSLFYIKIGKDDADYMDCAAEEDLEIASAIARRYGLPLEVVDLHREYWDNVAAYAIDKISRGLTPNPDVMCNKLIKFGCFERRAGKDFDFTATGHYATTVLQTGKIWLGTAVDPVKDQTDFLAQIDYLQVSKLMFPLGGLMKHEVRDIALRAKLPSARRRDSQGICFLGKINYNDFVRRFLGEREGDIVELETGKKIGKHRGYWFHTIGQRKGLGLSGGPWFVVRKDVDGNVVYVSRGYNTEQQFGNEFCIRDFHFITDNPWGDVENDIKVTFKIRHTPEFIKGRLLREEGGYHIVSDEKLQGIAPGQFGVVYDVASRLCIGSGEICL</sequence>
<dbReference type="OrthoDB" id="9800696at2"/>
<dbReference type="InterPro" id="IPR004506">
    <property type="entry name" value="MnmA-like"/>
</dbReference>
<comment type="similarity">
    <text evidence="9">Belongs to the MnmA/TRMU family.</text>
</comment>
<dbReference type="GO" id="GO:0032259">
    <property type="term" value="P:methylation"/>
    <property type="evidence" value="ECO:0007669"/>
    <property type="project" value="UniProtKB-KW"/>
</dbReference>
<gene>
    <name evidence="9" type="primary">mnmA</name>
    <name evidence="12" type="ordered locus">Bache_3026</name>
</gene>
<dbReference type="InterPro" id="IPR046884">
    <property type="entry name" value="MnmA-like_central"/>
</dbReference>
<dbReference type="KEGG" id="bhl:Bache_3026"/>
<dbReference type="GO" id="GO:0103016">
    <property type="term" value="F:tRNA-uridine 2-sulfurtransferase activity"/>
    <property type="evidence" value="ECO:0007669"/>
    <property type="project" value="UniProtKB-EC"/>
</dbReference>
<dbReference type="CDD" id="cd01998">
    <property type="entry name" value="MnmA_TRMU-like"/>
    <property type="match status" value="1"/>
</dbReference>
<evidence type="ECO:0000256" key="8">
    <source>
        <dbReference type="ARBA" id="ARBA00051542"/>
    </source>
</evidence>
<reference key="1">
    <citation type="submission" date="2010-11" db="EMBL/GenBank/DDBJ databases">
        <title>The complete genome of Bacteroides helcogenes P 36-108.</title>
        <authorList>
            <consortium name="US DOE Joint Genome Institute (JGI-PGF)"/>
            <person name="Lucas S."/>
            <person name="Copeland A."/>
            <person name="Lapidus A."/>
            <person name="Bruce D."/>
            <person name="Goodwin L."/>
            <person name="Pitluck S."/>
            <person name="Kyrpides N."/>
            <person name="Mavromatis K."/>
            <person name="Ivanova N."/>
            <person name="Zeytun A."/>
            <person name="Brettin T."/>
            <person name="Detter J.C."/>
            <person name="Tapia R."/>
            <person name="Han C."/>
            <person name="Land M."/>
            <person name="Hauser L."/>
            <person name="Markowitz V."/>
            <person name="Cheng J.-F."/>
            <person name="Hugenholtz P."/>
            <person name="Woyke T."/>
            <person name="Wu D."/>
            <person name="Gronow S."/>
            <person name="Wellnitz S."/>
            <person name="Brambilla E."/>
            <person name="Klenk H.-P."/>
            <person name="Eisen J.A."/>
        </authorList>
    </citation>
    <scope>NUCLEOTIDE SEQUENCE</scope>
    <source>
        <strain>P 36-108</strain>
    </source>
</reference>
<evidence type="ECO:0000256" key="6">
    <source>
        <dbReference type="ARBA" id="ARBA00022884"/>
    </source>
</evidence>
<dbReference type="AlphaFoldDB" id="E6SPX8"/>
<dbReference type="NCBIfam" id="TIGR00420">
    <property type="entry name" value="trmU"/>
    <property type="match status" value="1"/>
</dbReference>
<feature type="binding site" evidence="9">
    <location>
        <position position="32"/>
    </location>
    <ligand>
        <name>ATP</name>
        <dbReference type="ChEBI" id="CHEBI:30616"/>
    </ligand>
</feature>
<dbReference type="InterPro" id="IPR014729">
    <property type="entry name" value="Rossmann-like_a/b/a_fold"/>
</dbReference>